<dbReference type="AlphaFoldDB" id="A0A5A9XNV8"/>
<protein>
    <submittedName>
        <fullName evidence="1">DUF4810 domain-containing protein</fullName>
    </submittedName>
</protein>
<evidence type="ECO:0000313" key="1">
    <source>
        <dbReference type="EMBL" id="KAA0894235.1"/>
    </source>
</evidence>
<comment type="caution">
    <text evidence="1">The sequence shown here is derived from an EMBL/GenBank/DDBJ whole genome shotgun (WGS) entry which is preliminary data.</text>
</comment>
<dbReference type="Proteomes" id="UP000324298">
    <property type="component" value="Unassembled WGS sequence"/>
</dbReference>
<accession>A0A5A9XNV8</accession>
<organism evidence="1 2">
    <name type="scientific">Oryzomonas rubra</name>
    <dbReference type="NCBI Taxonomy" id="2509454"/>
    <lineage>
        <taxon>Bacteria</taxon>
        <taxon>Pseudomonadati</taxon>
        <taxon>Thermodesulfobacteriota</taxon>
        <taxon>Desulfuromonadia</taxon>
        <taxon>Geobacterales</taxon>
        <taxon>Geobacteraceae</taxon>
        <taxon>Oryzomonas</taxon>
    </lineage>
</organism>
<dbReference type="InterPro" id="IPR014508">
    <property type="entry name" value="UCP020555_TPR-like"/>
</dbReference>
<dbReference type="Pfam" id="PF16068">
    <property type="entry name" value="DUF4810"/>
    <property type="match status" value="1"/>
</dbReference>
<sequence>MASQRLLLFFCVLIFTAGCAPKTRYAWNNYDNKLYQHYKNPTEYDKFIEQLKETIEDGEESGRVPPGIYAEYGFAMYEKGNFPESIKYFKLENDKWPESRALMAKMIQYSEMRSKKAKSPSQATIPAIPEQVDTTISEAKGAAK</sequence>
<dbReference type="RefSeq" id="WP_149306392.1">
    <property type="nucleotide sequence ID" value="NZ_SRSD01000002.1"/>
</dbReference>
<evidence type="ECO:0000313" key="2">
    <source>
        <dbReference type="Proteomes" id="UP000324298"/>
    </source>
</evidence>
<gene>
    <name evidence="1" type="ORF">ET418_04580</name>
</gene>
<dbReference type="EMBL" id="SRSD01000002">
    <property type="protein sequence ID" value="KAA0894235.1"/>
    <property type="molecule type" value="Genomic_DNA"/>
</dbReference>
<keyword evidence="2" id="KW-1185">Reference proteome</keyword>
<proteinExistence type="predicted"/>
<dbReference type="OrthoDB" id="9800218at2"/>
<reference evidence="1 2" key="1">
    <citation type="submission" date="2019-04" db="EMBL/GenBank/DDBJ databases">
        <title>Geobacter ruber sp. nov., ferric-reducing bacteria isolated from paddy soil.</title>
        <authorList>
            <person name="Xu Z."/>
            <person name="Masuda Y."/>
            <person name="Itoh H."/>
            <person name="Senoo K."/>
        </authorList>
    </citation>
    <scope>NUCLEOTIDE SEQUENCE [LARGE SCALE GENOMIC DNA]</scope>
    <source>
        <strain evidence="1 2">Red88</strain>
    </source>
</reference>
<name>A0A5A9XNV8_9BACT</name>
<dbReference type="PROSITE" id="PS51257">
    <property type="entry name" value="PROKAR_LIPOPROTEIN"/>
    <property type="match status" value="1"/>
</dbReference>